<feature type="transmembrane region" description="Helical" evidence="1">
    <location>
        <begin position="36"/>
        <end position="60"/>
    </location>
</feature>
<dbReference type="Proteomes" id="UP000776164">
    <property type="component" value="Unassembled WGS sequence"/>
</dbReference>
<accession>A0ABS2L2X3</accession>
<name>A0ABS2L2X3_9MICO</name>
<sequence length="132" mass="14053">MNVFRFAAIFWAVLALALNAYIHFTLAPGVSTVEGALMSLSTLYLIEAAVNVLAAILLVVRPRVWTAVFAILVALAGLAILVASVWMPVHLPFGLPMVPMSSWTTEKAVSAAAQFLVLFSGSIIAVTGRPRT</sequence>
<dbReference type="RefSeq" id="WP_205107450.1">
    <property type="nucleotide sequence ID" value="NZ_BAAAHT010000013.1"/>
</dbReference>
<dbReference type="EMBL" id="JAFBBU010000001">
    <property type="protein sequence ID" value="MBM7471449.1"/>
    <property type="molecule type" value="Genomic_DNA"/>
</dbReference>
<proteinExistence type="predicted"/>
<evidence type="ECO:0000313" key="3">
    <source>
        <dbReference type="Proteomes" id="UP000776164"/>
    </source>
</evidence>
<gene>
    <name evidence="2" type="ORF">JOE66_001083</name>
</gene>
<evidence type="ECO:0000256" key="1">
    <source>
        <dbReference type="SAM" id="Phobius"/>
    </source>
</evidence>
<reference evidence="2 3" key="1">
    <citation type="submission" date="2021-01" db="EMBL/GenBank/DDBJ databases">
        <title>Sequencing the genomes of 1000 actinobacteria strains.</title>
        <authorList>
            <person name="Klenk H.-P."/>
        </authorList>
    </citation>
    <scope>NUCLEOTIDE SEQUENCE [LARGE SCALE GENOMIC DNA]</scope>
    <source>
        <strain evidence="2 3">DSM 13057</strain>
    </source>
</reference>
<feature type="transmembrane region" description="Helical" evidence="1">
    <location>
        <begin position="67"/>
        <end position="89"/>
    </location>
</feature>
<comment type="caution">
    <text evidence="2">The sequence shown here is derived from an EMBL/GenBank/DDBJ whole genome shotgun (WGS) entry which is preliminary data.</text>
</comment>
<keyword evidence="1" id="KW-0812">Transmembrane</keyword>
<keyword evidence="1" id="KW-1133">Transmembrane helix</keyword>
<organism evidence="2 3">
    <name type="scientific">Subtercola frigoramans</name>
    <dbReference type="NCBI Taxonomy" id="120298"/>
    <lineage>
        <taxon>Bacteria</taxon>
        <taxon>Bacillati</taxon>
        <taxon>Actinomycetota</taxon>
        <taxon>Actinomycetes</taxon>
        <taxon>Micrococcales</taxon>
        <taxon>Microbacteriaceae</taxon>
        <taxon>Subtercola</taxon>
    </lineage>
</organism>
<feature type="transmembrane region" description="Helical" evidence="1">
    <location>
        <begin position="109"/>
        <end position="128"/>
    </location>
</feature>
<keyword evidence="1" id="KW-0472">Membrane</keyword>
<evidence type="ECO:0000313" key="2">
    <source>
        <dbReference type="EMBL" id="MBM7471449.1"/>
    </source>
</evidence>
<keyword evidence="3" id="KW-1185">Reference proteome</keyword>
<protein>
    <submittedName>
        <fullName evidence="2">Uncharacterized protein</fullName>
    </submittedName>
</protein>